<comment type="caution">
    <text evidence="1">The sequence shown here is derived from an EMBL/GenBank/DDBJ whole genome shotgun (WGS) entry which is preliminary data.</text>
</comment>
<dbReference type="EMBL" id="QRBI01000095">
    <property type="protein sequence ID" value="RMC19523.1"/>
    <property type="molecule type" value="Genomic_DNA"/>
</dbReference>
<name>A0A3M0L2D8_HIRRU</name>
<evidence type="ECO:0000313" key="1">
    <source>
        <dbReference type="EMBL" id="RMC19523.1"/>
    </source>
</evidence>
<evidence type="ECO:0000313" key="2">
    <source>
        <dbReference type="Proteomes" id="UP000269221"/>
    </source>
</evidence>
<evidence type="ECO:0008006" key="3">
    <source>
        <dbReference type="Google" id="ProtNLM"/>
    </source>
</evidence>
<dbReference type="Proteomes" id="UP000269221">
    <property type="component" value="Unassembled WGS sequence"/>
</dbReference>
<keyword evidence="2" id="KW-1185">Reference proteome</keyword>
<dbReference type="AlphaFoldDB" id="A0A3M0L2D8"/>
<proteinExistence type="predicted"/>
<reference evidence="1 2" key="1">
    <citation type="submission" date="2018-07" db="EMBL/GenBank/DDBJ databases">
        <title>A high quality draft genome assembly of the barn swallow (H. rustica rustica).</title>
        <authorList>
            <person name="Formenti G."/>
            <person name="Chiara M."/>
            <person name="Poveda L."/>
            <person name="Francoijs K.-J."/>
            <person name="Bonisoli-Alquati A."/>
            <person name="Canova L."/>
            <person name="Gianfranceschi L."/>
            <person name="Horner D.S."/>
            <person name="Saino N."/>
        </authorList>
    </citation>
    <scope>NUCLEOTIDE SEQUENCE [LARGE SCALE GENOMIC DNA]</scope>
    <source>
        <strain evidence="1">Chelidonia</strain>
        <tissue evidence="1">Blood</tissue>
    </source>
</reference>
<dbReference type="OrthoDB" id="416454at2759"/>
<sequence>MLQVSQEEGKQNPVRIFNVSGKERVLAYKQAWADTADPQFSELCHKKLYGWVKTRRSGGEWNEIQLVASYRGVTQGSVLGTILFIIFVYDLDKRTEYTFGQFSHDIKRGGSVDLLEGREALDRVDPWAEAMV</sequence>
<organism evidence="1 2">
    <name type="scientific">Hirundo rustica rustica</name>
    <dbReference type="NCBI Taxonomy" id="333673"/>
    <lineage>
        <taxon>Eukaryota</taxon>
        <taxon>Metazoa</taxon>
        <taxon>Chordata</taxon>
        <taxon>Craniata</taxon>
        <taxon>Vertebrata</taxon>
        <taxon>Euteleostomi</taxon>
        <taxon>Archelosauria</taxon>
        <taxon>Archosauria</taxon>
        <taxon>Dinosauria</taxon>
        <taxon>Saurischia</taxon>
        <taxon>Theropoda</taxon>
        <taxon>Coelurosauria</taxon>
        <taxon>Aves</taxon>
        <taxon>Neognathae</taxon>
        <taxon>Neoaves</taxon>
        <taxon>Telluraves</taxon>
        <taxon>Australaves</taxon>
        <taxon>Passeriformes</taxon>
        <taxon>Sylvioidea</taxon>
        <taxon>Hirundinidae</taxon>
        <taxon>Hirundo</taxon>
    </lineage>
</organism>
<accession>A0A3M0L2D8</accession>
<gene>
    <name evidence="1" type="ORF">DUI87_04135</name>
</gene>
<protein>
    <recommendedName>
        <fullName evidence="3">Reverse transcriptase domain-containing protein</fullName>
    </recommendedName>
</protein>